<gene>
    <name evidence="4" type="ORF">QO033_06395</name>
</gene>
<dbReference type="PANTHER" id="PTHR34075">
    <property type="entry name" value="BLR3430 PROTEIN"/>
    <property type="match status" value="1"/>
</dbReference>
<dbReference type="InterPro" id="IPR002347">
    <property type="entry name" value="SDR_fam"/>
</dbReference>
<comment type="caution">
    <text evidence="4">The sequence shown here is derived from an EMBL/GenBank/DDBJ whole genome shotgun (WGS) entry which is preliminary data.</text>
</comment>
<name>A0ABT7EYA2_9RHOB</name>
<dbReference type="RefSeq" id="WP_284480119.1">
    <property type="nucleotide sequence ID" value="NZ_JASNJD010000004.1"/>
</dbReference>
<feature type="domain" description="ChsH2 rubredoxin-like zinc ribbon" evidence="3">
    <location>
        <begin position="37"/>
        <end position="69"/>
    </location>
</feature>
<evidence type="ECO:0000313" key="4">
    <source>
        <dbReference type="EMBL" id="MDK3017299.1"/>
    </source>
</evidence>
<evidence type="ECO:0000259" key="3">
    <source>
        <dbReference type="Pfam" id="PF12172"/>
    </source>
</evidence>
<dbReference type="PANTHER" id="PTHR34075:SF5">
    <property type="entry name" value="BLR3430 PROTEIN"/>
    <property type="match status" value="1"/>
</dbReference>
<dbReference type="EMBL" id="JASNJD010000004">
    <property type="protein sequence ID" value="MDK3017299.1"/>
    <property type="molecule type" value="Genomic_DNA"/>
</dbReference>
<reference evidence="4 5" key="1">
    <citation type="submission" date="2023-05" db="EMBL/GenBank/DDBJ databases">
        <title>Pseudodonghicola sp. nov.</title>
        <authorList>
            <person name="Huang J."/>
        </authorList>
    </citation>
    <scope>NUCLEOTIDE SEQUENCE [LARGE SCALE GENOMIC DNA]</scope>
    <source>
        <strain evidence="4 5">IC7</strain>
    </source>
</reference>
<accession>A0ABT7EYA2</accession>
<proteinExistence type="predicted"/>
<dbReference type="Gene3D" id="3.40.50.720">
    <property type="entry name" value="NAD(P)-binding Rossmann-like Domain"/>
    <property type="match status" value="1"/>
</dbReference>
<protein>
    <submittedName>
        <fullName evidence="4">SDR family NAD(P)-dependent oxidoreductase</fullName>
    </submittedName>
</protein>
<organism evidence="4 5">
    <name type="scientific">Pseudodonghicola flavimaris</name>
    <dbReference type="NCBI Taxonomy" id="3050036"/>
    <lineage>
        <taxon>Bacteria</taxon>
        <taxon>Pseudomonadati</taxon>
        <taxon>Pseudomonadota</taxon>
        <taxon>Alphaproteobacteria</taxon>
        <taxon>Rhodobacterales</taxon>
        <taxon>Paracoccaceae</taxon>
        <taxon>Pseudodonghicola</taxon>
    </lineage>
</organism>
<feature type="domain" description="ChsH2 C-terminal OB-fold" evidence="2">
    <location>
        <begin position="75"/>
        <end position="131"/>
    </location>
</feature>
<dbReference type="InterPro" id="IPR002878">
    <property type="entry name" value="ChsH2_C"/>
</dbReference>
<dbReference type="InterPro" id="IPR022002">
    <property type="entry name" value="ChsH2_Znr"/>
</dbReference>
<dbReference type="InterPro" id="IPR052513">
    <property type="entry name" value="Thioester_dehydratase-like"/>
</dbReference>
<dbReference type="InterPro" id="IPR036291">
    <property type="entry name" value="NAD(P)-bd_dom_sf"/>
</dbReference>
<keyword evidence="5" id="KW-1185">Reference proteome</keyword>
<sequence length="414" mass="44487">MTTPFERPKRKDPLVRTELPLTPPGGRSRAAHLLTRAAARGQFALPRCRACGTVHFPVRDICPNCLSTEIAMAPAAAAGTLLSRTQAEVPALPYFRERAPWHVGLVQLADGPQVIAHLHPEVAVGAAVRMHLKLDKAGQAVLYAAPKTAEVDLMTDPKWREMVAHPLHRRVLITDARHFATPAIVKALKAAGARKIRLGVPEAWKPFREAPLYDGIEGVEILPLDLTSDRSVFDYASDYGGTTEIVINTADRVRAGQTLQPGTLLPAQEMMEHIAFGPMRLAQALAPALIGRGADGPAAAAAWVNLLSIHALAPLPGHMGWSAAHAAAHAFSQGLRAELLQGGVKLINLYSGPTEDPWFQTMIPPKVNGAALARGIVKALTEGLEELDIGPVAQELRERLDANPKAVERELGQS</sequence>
<dbReference type="Gene3D" id="6.10.30.10">
    <property type="match status" value="1"/>
</dbReference>
<dbReference type="Pfam" id="PF00106">
    <property type="entry name" value="adh_short"/>
    <property type="match status" value="1"/>
</dbReference>
<dbReference type="Proteomes" id="UP001243757">
    <property type="component" value="Unassembled WGS sequence"/>
</dbReference>
<dbReference type="SUPFAM" id="SSF51735">
    <property type="entry name" value="NAD(P)-binding Rossmann-fold domains"/>
    <property type="match status" value="1"/>
</dbReference>
<dbReference type="Pfam" id="PF12172">
    <property type="entry name" value="zf-ChsH2"/>
    <property type="match status" value="1"/>
</dbReference>
<evidence type="ECO:0000256" key="1">
    <source>
        <dbReference type="SAM" id="MobiDB-lite"/>
    </source>
</evidence>
<evidence type="ECO:0000313" key="5">
    <source>
        <dbReference type="Proteomes" id="UP001243757"/>
    </source>
</evidence>
<dbReference type="InterPro" id="IPR012340">
    <property type="entry name" value="NA-bd_OB-fold"/>
</dbReference>
<feature type="compositionally biased region" description="Basic and acidic residues" evidence="1">
    <location>
        <begin position="1"/>
        <end position="15"/>
    </location>
</feature>
<dbReference type="SUPFAM" id="SSF50249">
    <property type="entry name" value="Nucleic acid-binding proteins"/>
    <property type="match status" value="1"/>
</dbReference>
<feature type="region of interest" description="Disordered" evidence="1">
    <location>
        <begin position="1"/>
        <end position="26"/>
    </location>
</feature>
<evidence type="ECO:0000259" key="2">
    <source>
        <dbReference type="Pfam" id="PF01796"/>
    </source>
</evidence>
<dbReference type="Pfam" id="PF01796">
    <property type="entry name" value="OB_ChsH2_C"/>
    <property type="match status" value="1"/>
</dbReference>